<name>A0A7D9JQV5_PARCT</name>
<comment type="caution">
    <text evidence="4">The sequence shown here is derived from an EMBL/GenBank/DDBJ whole genome shotgun (WGS) entry which is preliminary data.</text>
</comment>
<comment type="cofactor">
    <cofactor evidence="1">
        <name>Mg(2+)</name>
        <dbReference type="ChEBI" id="CHEBI:18420"/>
    </cofactor>
</comment>
<gene>
    <name evidence="4" type="ORF">PACLA_8A087515</name>
</gene>
<comment type="catalytic activity">
    <reaction evidence="1">
        <text>ATP + H2O = ADP + phosphate + H(+)</text>
        <dbReference type="Rhea" id="RHEA:13065"/>
        <dbReference type="ChEBI" id="CHEBI:15377"/>
        <dbReference type="ChEBI" id="CHEBI:15378"/>
        <dbReference type="ChEBI" id="CHEBI:30616"/>
        <dbReference type="ChEBI" id="CHEBI:43474"/>
        <dbReference type="ChEBI" id="CHEBI:456216"/>
        <dbReference type="EC" id="5.6.2.3"/>
    </reaction>
</comment>
<evidence type="ECO:0000313" key="5">
    <source>
        <dbReference type="Proteomes" id="UP001152795"/>
    </source>
</evidence>
<dbReference type="PANTHER" id="PTHR47642">
    <property type="entry name" value="ATP-DEPENDENT DNA HELICASE"/>
    <property type="match status" value="1"/>
</dbReference>
<evidence type="ECO:0000256" key="2">
    <source>
        <dbReference type="SAM" id="MobiDB-lite"/>
    </source>
</evidence>
<dbReference type="Proteomes" id="UP001152795">
    <property type="component" value="Unassembled WGS sequence"/>
</dbReference>
<reference evidence="4" key="1">
    <citation type="submission" date="2020-04" db="EMBL/GenBank/DDBJ databases">
        <authorList>
            <person name="Alioto T."/>
            <person name="Alioto T."/>
            <person name="Gomez Garrido J."/>
        </authorList>
    </citation>
    <scope>NUCLEOTIDE SEQUENCE</scope>
    <source>
        <strain evidence="4">A484AB</strain>
    </source>
</reference>
<feature type="domain" description="DNA helicase Pif1-like DEAD-box helicase" evidence="3">
    <location>
        <begin position="198"/>
        <end position="385"/>
    </location>
</feature>
<dbReference type="InterPro" id="IPR051055">
    <property type="entry name" value="PIF1_helicase"/>
</dbReference>
<dbReference type="GO" id="GO:0043139">
    <property type="term" value="F:5'-3' DNA helicase activity"/>
    <property type="evidence" value="ECO:0007669"/>
    <property type="project" value="UniProtKB-EC"/>
</dbReference>
<dbReference type="InterPro" id="IPR036691">
    <property type="entry name" value="Endo/exonu/phosph_ase_sf"/>
</dbReference>
<feature type="region of interest" description="Disordered" evidence="2">
    <location>
        <begin position="101"/>
        <end position="129"/>
    </location>
</feature>
<dbReference type="EMBL" id="CACRXK020019776">
    <property type="protein sequence ID" value="CAB4034054.1"/>
    <property type="molecule type" value="Genomic_DNA"/>
</dbReference>
<dbReference type="GO" id="GO:0016787">
    <property type="term" value="F:hydrolase activity"/>
    <property type="evidence" value="ECO:0007669"/>
    <property type="project" value="UniProtKB-KW"/>
</dbReference>
<dbReference type="PANTHER" id="PTHR47642:SF8">
    <property type="entry name" value="ATP-DEPENDENT DNA HELICASE"/>
    <property type="match status" value="1"/>
</dbReference>
<comment type="similarity">
    <text evidence="1">Belongs to the helicase family.</text>
</comment>
<evidence type="ECO:0000313" key="4">
    <source>
        <dbReference type="EMBL" id="CAB4034054.1"/>
    </source>
</evidence>
<keyword evidence="1" id="KW-0378">Hydrolase</keyword>
<keyword evidence="1" id="KW-0227">DNA damage</keyword>
<evidence type="ECO:0000259" key="3">
    <source>
        <dbReference type="Pfam" id="PF05970"/>
    </source>
</evidence>
<dbReference type="Gene3D" id="3.40.50.300">
    <property type="entry name" value="P-loop containing nucleotide triphosphate hydrolases"/>
    <property type="match status" value="1"/>
</dbReference>
<dbReference type="Pfam" id="PF05970">
    <property type="entry name" value="PIF1"/>
    <property type="match status" value="1"/>
</dbReference>
<keyword evidence="1" id="KW-0067">ATP-binding</keyword>
<dbReference type="InterPro" id="IPR010285">
    <property type="entry name" value="DNA_helicase_pif1-like_DEAD"/>
</dbReference>
<dbReference type="OrthoDB" id="8055657at2759"/>
<evidence type="ECO:0000256" key="1">
    <source>
        <dbReference type="RuleBase" id="RU363044"/>
    </source>
</evidence>
<keyword evidence="1 4" id="KW-0347">Helicase</keyword>
<dbReference type="GO" id="GO:0005524">
    <property type="term" value="F:ATP binding"/>
    <property type="evidence" value="ECO:0007669"/>
    <property type="project" value="UniProtKB-KW"/>
</dbReference>
<keyword evidence="1" id="KW-0234">DNA repair</keyword>
<dbReference type="EC" id="5.6.2.3" evidence="1"/>
<dbReference type="Gene3D" id="3.60.10.10">
    <property type="entry name" value="Endonuclease/exonuclease/phosphatase"/>
    <property type="match status" value="1"/>
</dbReference>
<protein>
    <recommendedName>
        <fullName evidence="1">ATP-dependent DNA helicase</fullName>
        <ecNumber evidence="1">5.6.2.3</ecNumber>
    </recommendedName>
</protein>
<proteinExistence type="inferred from homology"/>
<sequence length="685" mass="77375">MDDNDEDIFCTSLLDRYASRPNELENMSLAEFAATYTTDGKESDHESIDDNSTIHQSVSSTIKLKNGLGRMRKRKRHCVISFKRRGPPENIWDTVAPNAEYQQAQQQDQGTVTEREVGRDNEPNENVDLVSNSTTANRSELHQRYSAQLGKTLMTVQEYRAMMRSLNKQQLQVLKIHRKWCKDTIIALKRDLPSPVYKIFLSGPGGVGKSHVIKLVYYETMKLLKMLSGYFEPDELPILLTAFTVTAAFGIEGMTLHSALCLSYGPNNKSQYQPASSERLNTLRSRLGKLKLLVIDEVSMVGADLLYHIHRRLQDITGKSDHFGGISILAVGDLYQLQSVGQNHVFGLPSDGYARLHGSLWEENFRTFELTENMRQREDQVFAQAIDKKEVNTGLIDVVISTKPSETGGLREVVSVAVGARIMLIVNIDVSDGLHRKRETLGKTLDSIVVSMKGRGRFMLGQTYVAVSRVKTEQGLHLLGFDATAFLVNPSVQTEMARLQQDPIPSIQPLTESPHDEWLTIRLLNIRSYLEHLQDLKIDPILNSTDVFCFTETFLKEGQLLRENEQILPETRCFRADRPLLLGRGGGLMTFASTELAPLRFNLEIQGLEYLALAITKDTTQVNIVSIYRPPSMSPSTFNEKFHNLVNQLQRNILTIFLGDFNIDLLQFPNHDIVQYMKVGILPIC</sequence>
<dbReference type="SUPFAM" id="SSF52540">
    <property type="entry name" value="P-loop containing nucleoside triphosphate hydrolases"/>
    <property type="match status" value="2"/>
</dbReference>
<accession>A0A7D9JQV5</accession>
<feature type="compositionally biased region" description="Basic and acidic residues" evidence="2">
    <location>
        <begin position="113"/>
        <end position="122"/>
    </location>
</feature>
<dbReference type="InterPro" id="IPR027417">
    <property type="entry name" value="P-loop_NTPase"/>
</dbReference>
<keyword evidence="1" id="KW-0547">Nucleotide-binding</keyword>
<dbReference type="GO" id="GO:0006310">
    <property type="term" value="P:DNA recombination"/>
    <property type="evidence" value="ECO:0007669"/>
    <property type="project" value="UniProtKB-KW"/>
</dbReference>
<keyword evidence="5" id="KW-1185">Reference proteome</keyword>
<dbReference type="GO" id="GO:0006281">
    <property type="term" value="P:DNA repair"/>
    <property type="evidence" value="ECO:0007669"/>
    <property type="project" value="UniProtKB-KW"/>
</dbReference>
<dbReference type="AlphaFoldDB" id="A0A7D9JQV5"/>
<dbReference type="SUPFAM" id="SSF56219">
    <property type="entry name" value="DNase I-like"/>
    <property type="match status" value="1"/>
</dbReference>
<organism evidence="4 5">
    <name type="scientific">Paramuricea clavata</name>
    <name type="common">Red gorgonian</name>
    <name type="synonym">Violescent sea-whip</name>
    <dbReference type="NCBI Taxonomy" id="317549"/>
    <lineage>
        <taxon>Eukaryota</taxon>
        <taxon>Metazoa</taxon>
        <taxon>Cnidaria</taxon>
        <taxon>Anthozoa</taxon>
        <taxon>Octocorallia</taxon>
        <taxon>Malacalcyonacea</taxon>
        <taxon>Plexauridae</taxon>
        <taxon>Paramuricea</taxon>
    </lineage>
</organism>
<dbReference type="GO" id="GO:0000723">
    <property type="term" value="P:telomere maintenance"/>
    <property type="evidence" value="ECO:0007669"/>
    <property type="project" value="InterPro"/>
</dbReference>
<keyword evidence="1" id="KW-0233">DNA recombination</keyword>